<dbReference type="PANTHER" id="PTHR46481:SF7">
    <property type="entry name" value="ZINC FINGER BED DOMAIN-CONTAINING PROTEIN RICESLEEPER 2-LIKE"/>
    <property type="match status" value="1"/>
</dbReference>
<feature type="region of interest" description="Disordered" evidence="7">
    <location>
        <begin position="23"/>
        <end position="88"/>
    </location>
</feature>
<evidence type="ECO:0000256" key="6">
    <source>
        <dbReference type="PROSITE-ProRule" id="PRU00027"/>
    </source>
</evidence>
<keyword evidence="10" id="KW-1185">Reference proteome</keyword>
<evidence type="ECO:0000256" key="2">
    <source>
        <dbReference type="ARBA" id="ARBA00022771"/>
    </source>
</evidence>
<dbReference type="Pfam" id="PF02892">
    <property type="entry name" value="zf-BED"/>
    <property type="match status" value="1"/>
</dbReference>
<reference evidence="10" key="1">
    <citation type="journal article" date="2013" name="Nature">
        <title>Draft genome of the wheat A-genome progenitor Triticum urartu.</title>
        <authorList>
            <person name="Ling H.Q."/>
            <person name="Zhao S."/>
            <person name="Liu D."/>
            <person name="Wang J."/>
            <person name="Sun H."/>
            <person name="Zhang C."/>
            <person name="Fan H."/>
            <person name="Li D."/>
            <person name="Dong L."/>
            <person name="Tao Y."/>
            <person name="Gao C."/>
            <person name="Wu H."/>
            <person name="Li Y."/>
            <person name="Cui Y."/>
            <person name="Guo X."/>
            <person name="Zheng S."/>
            <person name="Wang B."/>
            <person name="Yu K."/>
            <person name="Liang Q."/>
            <person name="Yang W."/>
            <person name="Lou X."/>
            <person name="Chen J."/>
            <person name="Feng M."/>
            <person name="Jian J."/>
            <person name="Zhang X."/>
            <person name="Luo G."/>
            <person name="Jiang Y."/>
            <person name="Liu J."/>
            <person name="Wang Z."/>
            <person name="Sha Y."/>
            <person name="Zhang B."/>
            <person name="Wu H."/>
            <person name="Tang D."/>
            <person name="Shen Q."/>
            <person name="Xue P."/>
            <person name="Zou S."/>
            <person name="Wang X."/>
            <person name="Liu X."/>
            <person name="Wang F."/>
            <person name="Yang Y."/>
            <person name="An X."/>
            <person name="Dong Z."/>
            <person name="Zhang K."/>
            <person name="Zhang X."/>
            <person name="Luo M.C."/>
            <person name="Dvorak J."/>
            <person name="Tong Y."/>
            <person name="Wang J."/>
            <person name="Yang H."/>
            <person name="Li Z."/>
            <person name="Wang D."/>
            <person name="Zhang A."/>
            <person name="Wang J."/>
        </authorList>
    </citation>
    <scope>NUCLEOTIDE SEQUENCE</scope>
    <source>
        <strain evidence="10">cv. G1812</strain>
    </source>
</reference>
<keyword evidence="2 6" id="KW-0863">Zinc-finger</keyword>
<evidence type="ECO:0000256" key="1">
    <source>
        <dbReference type="ARBA" id="ARBA00022723"/>
    </source>
</evidence>
<evidence type="ECO:0000313" key="10">
    <source>
        <dbReference type="Proteomes" id="UP000015106"/>
    </source>
</evidence>
<dbReference type="InterPro" id="IPR052035">
    <property type="entry name" value="ZnF_BED_domain_contain"/>
</dbReference>
<dbReference type="PROSITE" id="PS50808">
    <property type="entry name" value="ZF_BED"/>
    <property type="match status" value="1"/>
</dbReference>
<name>A0A8R7Q5B9_TRIUA</name>
<feature type="domain" description="BED-type" evidence="8">
    <location>
        <begin position="85"/>
        <end position="147"/>
    </location>
</feature>
<dbReference type="Gramene" id="TuG1812G0400002879.01.T01">
    <property type="protein sequence ID" value="TuG1812G0400002879.01.T01.cds333696"/>
    <property type="gene ID" value="TuG1812G0400002879.01"/>
</dbReference>
<reference evidence="9" key="3">
    <citation type="submission" date="2022-06" db="UniProtKB">
        <authorList>
            <consortium name="EnsemblPlants"/>
        </authorList>
    </citation>
    <scope>IDENTIFICATION</scope>
</reference>
<feature type="compositionally biased region" description="Polar residues" evidence="7">
    <location>
        <begin position="52"/>
        <end position="61"/>
    </location>
</feature>
<accession>A0A8R7Q5B9</accession>
<evidence type="ECO:0000256" key="3">
    <source>
        <dbReference type="ARBA" id="ARBA00022833"/>
    </source>
</evidence>
<dbReference type="SMART" id="SM00614">
    <property type="entry name" value="ZnF_BED"/>
    <property type="match status" value="1"/>
</dbReference>
<sequence length="377" mass="42877">MTQHDDDQHIEMSPMIEMEEVGTSHMATRSTIVLPECSGSQPSSKEQFRGSELTSQEQSATGVVDLENGKDSKKGHLGQGRREMAPRSKMWDHFDKIKDKNNVVKVDKCKYCKRELKADTKDHGTSSLIRHFDVCKSNPHKMAKDPKQSTLQITQGEGAGTWRFDPDDLREAFAEMVIQDELPFCFGEKPGFRKFMSKACPCFKPPSRRTCSRDTMCLFFREKAKLKKFFKDSCQRVCLTTDCWTSQQLDGYMTVTASFIDESWSLHKKIIGFFLVKGHKGDDIGKNLVRCLTEWGLERVMTVTIDNATNNDGGISYLRRQLNKTNIANGKFLHMRCAAHIVNLIVQNGIKEVDVSVKRVRAAVRYIRNGGSRVVKF</sequence>
<keyword evidence="4" id="KW-0805">Transcription regulation</keyword>
<evidence type="ECO:0000313" key="9">
    <source>
        <dbReference type="EnsemblPlants" id="TuG1812G0400002879.01.T01.cds333696"/>
    </source>
</evidence>
<evidence type="ECO:0000256" key="4">
    <source>
        <dbReference type="ARBA" id="ARBA00023015"/>
    </source>
</evidence>
<dbReference type="InterPro" id="IPR012337">
    <property type="entry name" value="RNaseH-like_sf"/>
</dbReference>
<dbReference type="PANTHER" id="PTHR46481">
    <property type="entry name" value="ZINC FINGER BED DOMAIN-CONTAINING PROTEIN 4"/>
    <property type="match status" value="1"/>
</dbReference>
<dbReference type="SUPFAM" id="SSF57667">
    <property type="entry name" value="beta-beta-alpha zinc fingers"/>
    <property type="match status" value="1"/>
</dbReference>
<feature type="compositionally biased region" description="Basic and acidic residues" evidence="7">
    <location>
        <begin position="67"/>
        <end position="88"/>
    </location>
</feature>
<organism evidence="9 10">
    <name type="scientific">Triticum urartu</name>
    <name type="common">Red wild einkorn</name>
    <name type="synonym">Crithodium urartu</name>
    <dbReference type="NCBI Taxonomy" id="4572"/>
    <lineage>
        <taxon>Eukaryota</taxon>
        <taxon>Viridiplantae</taxon>
        <taxon>Streptophyta</taxon>
        <taxon>Embryophyta</taxon>
        <taxon>Tracheophyta</taxon>
        <taxon>Spermatophyta</taxon>
        <taxon>Magnoliopsida</taxon>
        <taxon>Liliopsida</taxon>
        <taxon>Poales</taxon>
        <taxon>Poaceae</taxon>
        <taxon>BOP clade</taxon>
        <taxon>Pooideae</taxon>
        <taxon>Triticodae</taxon>
        <taxon>Triticeae</taxon>
        <taxon>Triticinae</taxon>
        <taxon>Triticum</taxon>
    </lineage>
</organism>
<protein>
    <recommendedName>
        <fullName evidence="8">BED-type domain-containing protein</fullName>
    </recommendedName>
</protein>
<proteinExistence type="predicted"/>
<dbReference type="GO" id="GO:0008270">
    <property type="term" value="F:zinc ion binding"/>
    <property type="evidence" value="ECO:0007669"/>
    <property type="project" value="UniProtKB-KW"/>
</dbReference>
<keyword evidence="5" id="KW-0804">Transcription</keyword>
<dbReference type="InterPro" id="IPR003656">
    <property type="entry name" value="Znf_BED"/>
</dbReference>
<dbReference type="EnsemblPlants" id="TuG1812G0400002879.01.T01">
    <property type="protein sequence ID" value="TuG1812G0400002879.01.T01.cds333696"/>
    <property type="gene ID" value="TuG1812G0400002879.01"/>
</dbReference>
<reference evidence="9" key="2">
    <citation type="submission" date="2018-03" db="EMBL/GenBank/DDBJ databases">
        <title>The Triticum urartu genome reveals the dynamic nature of wheat genome evolution.</title>
        <authorList>
            <person name="Ling H."/>
            <person name="Ma B."/>
            <person name="Shi X."/>
            <person name="Liu H."/>
            <person name="Dong L."/>
            <person name="Sun H."/>
            <person name="Cao Y."/>
            <person name="Gao Q."/>
            <person name="Zheng S."/>
            <person name="Li Y."/>
            <person name="Yu Y."/>
            <person name="Du H."/>
            <person name="Qi M."/>
            <person name="Li Y."/>
            <person name="Yu H."/>
            <person name="Cui Y."/>
            <person name="Wang N."/>
            <person name="Chen C."/>
            <person name="Wu H."/>
            <person name="Zhao Y."/>
            <person name="Zhang J."/>
            <person name="Li Y."/>
            <person name="Zhou W."/>
            <person name="Zhang B."/>
            <person name="Hu W."/>
            <person name="Eijk M."/>
            <person name="Tang J."/>
            <person name="Witsenboer H."/>
            <person name="Zhao S."/>
            <person name="Li Z."/>
            <person name="Zhang A."/>
            <person name="Wang D."/>
            <person name="Liang C."/>
        </authorList>
    </citation>
    <scope>NUCLEOTIDE SEQUENCE [LARGE SCALE GENOMIC DNA]</scope>
    <source>
        <strain evidence="9">cv. G1812</strain>
    </source>
</reference>
<keyword evidence="3" id="KW-0862">Zinc</keyword>
<dbReference type="Proteomes" id="UP000015106">
    <property type="component" value="Chromosome 4"/>
</dbReference>
<dbReference type="GO" id="GO:0003677">
    <property type="term" value="F:DNA binding"/>
    <property type="evidence" value="ECO:0007669"/>
    <property type="project" value="InterPro"/>
</dbReference>
<dbReference type="SUPFAM" id="SSF53098">
    <property type="entry name" value="Ribonuclease H-like"/>
    <property type="match status" value="1"/>
</dbReference>
<keyword evidence="1" id="KW-0479">Metal-binding</keyword>
<dbReference type="InterPro" id="IPR036236">
    <property type="entry name" value="Znf_C2H2_sf"/>
</dbReference>
<dbReference type="AlphaFoldDB" id="A0A8R7Q5B9"/>
<evidence type="ECO:0000256" key="7">
    <source>
        <dbReference type="SAM" id="MobiDB-lite"/>
    </source>
</evidence>
<evidence type="ECO:0000256" key="5">
    <source>
        <dbReference type="ARBA" id="ARBA00023163"/>
    </source>
</evidence>
<evidence type="ECO:0000259" key="8">
    <source>
        <dbReference type="PROSITE" id="PS50808"/>
    </source>
</evidence>